<dbReference type="GO" id="GO:0003676">
    <property type="term" value="F:nucleic acid binding"/>
    <property type="evidence" value="ECO:0007669"/>
    <property type="project" value="InterPro"/>
</dbReference>
<dbReference type="PROSITE" id="PS50879">
    <property type="entry name" value="RNASE_H_1"/>
    <property type="match status" value="1"/>
</dbReference>
<dbReference type="Gene3D" id="3.30.420.10">
    <property type="entry name" value="Ribonuclease H-like superfamily/Ribonuclease H"/>
    <property type="match status" value="2"/>
</dbReference>
<evidence type="ECO:0000259" key="3">
    <source>
        <dbReference type="PROSITE" id="PS50879"/>
    </source>
</evidence>
<dbReference type="Pfam" id="PF00665">
    <property type="entry name" value="rve"/>
    <property type="match status" value="1"/>
</dbReference>
<dbReference type="Pfam" id="PF00078">
    <property type="entry name" value="RVT_1"/>
    <property type="match status" value="1"/>
</dbReference>
<dbReference type="GO" id="GO:0006310">
    <property type="term" value="P:DNA recombination"/>
    <property type="evidence" value="ECO:0007669"/>
    <property type="project" value="UniProtKB-KW"/>
</dbReference>
<accession>A0A438DUK6</accession>
<evidence type="ECO:0000313" key="5">
    <source>
        <dbReference type="EMBL" id="RVW39102.1"/>
    </source>
</evidence>
<dbReference type="CDD" id="cd00303">
    <property type="entry name" value="retropepsin_like"/>
    <property type="match status" value="1"/>
</dbReference>
<dbReference type="GO" id="GO:0004523">
    <property type="term" value="F:RNA-DNA hybrid ribonuclease activity"/>
    <property type="evidence" value="ECO:0007669"/>
    <property type="project" value="InterPro"/>
</dbReference>
<comment type="caution">
    <text evidence="5">The sequence shown here is derived from an EMBL/GenBank/DDBJ whole genome shotgun (WGS) entry which is preliminary data.</text>
</comment>
<dbReference type="PANTHER" id="PTHR48475:SF1">
    <property type="entry name" value="RNASE H TYPE-1 DOMAIN-CONTAINING PROTEIN"/>
    <property type="match status" value="1"/>
</dbReference>
<dbReference type="PROSITE" id="PS50994">
    <property type="entry name" value="INTEGRASE"/>
    <property type="match status" value="1"/>
</dbReference>
<dbReference type="InterPro" id="IPR043502">
    <property type="entry name" value="DNA/RNA_pol_sf"/>
</dbReference>
<dbReference type="InterPro" id="IPR000477">
    <property type="entry name" value="RT_dom"/>
</dbReference>
<dbReference type="Proteomes" id="UP000288805">
    <property type="component" value="Unassembled WGS sequence"/>
</dbReference>
<dbReference type="CDD" id="cd09279">
    <property type="entry name" value="RNase_HI_like"/>
    <property type="match status" value="1"/>
</dbReference>
<dbReference type="Pfam" id="PF13456">
    <property type="entry name" value="RVT_3"/>
    <property type="match status" value="1"/>
</dbReference>
<dbReference type="InterPro" id="IPR001584">
    <property type="entry name" value="Integrase_cat-core"/>
</dbReference>
<dbReference type="PANTHER" id="PTHR48475">
    <property type="entry name" value="RIBONUCLEASE H"/>
    <property type="match status" value="1"/>
</dbReference>
<dbReference type="InterPro" id="IPR012337">
    <property type="entry name" value="RNaseH-like_sf"/>
</dbReference>
<evidence type="ECO:0000256" key="2">
    <source>
        <dbReference type="SAM" id="MobiDB-lite"/>
    </source>
</evidence>
<dbReference type="SUPFAM" id="SSF53098">
    <property type="entry name" value="Ribonuclease H-like"/>
    <property type="match status" value="1"/>
</dbReference>
<reference evidence="5 6" key="1">
    <citation type="journal article" date="2018" name="PLoS Genet.">
        <title>Population sequencing reveals clonal diversity and ancestral inbreeding in the grapevine cultivar Chardonnay.</title>
        <authorList>
            <person name="Roach M.J."/>
            <person name="Johnson D.L."/>
            <person name="Bohlmann J."/>
            <person name="van Vuuren H.J."/>
            <person name="Jones S.J."/>
            <person name="Pretorius I.S."/>
            <person name="Schmidt S.A."/>
            <person name="Borneman A.R."/>
        </authorList>
    </citation>
    <scope>NUCLEOTIDE SEQUENCE [LARGE SCALE GENOMIC DNA]</scope>
    <source>
        <strain evidence="6">cv. Chardonnay</strain>
        <tissue evidence="5">Leaf</tissue>
    </source>
</reference>
<dbReference type="InterPro" id="IPR002156">
    <property type="entry name" value="RNaseH_domain"/>
</dbReference>
<gene>
    <name evidence="5" type="primary">TY3B-I_203</name>
    <name evidence="5" type="ORF">CK203_084152</name>
</gene>
<dbReference type="Gene3D" id="1.10.340.70">
    <property type="match status" value="1"/>
</dbReference>
<keyword evidence="1" id="KW-0233">DNA recombination</keyword>
<dbReference type="Gene3D" id="3.30.70.270">
    <property type="match status" value="1"/>
</dbReference>
<dbReference type="CDD" id="cd01647">
    <property type="entry name" value="RT_LTR"/>
    <property type="match status" value="1"/>
</dbReference>
<dbReference type="InterPro" id="IPR021109">
    <property type="entry name" value="Peptidase_aspartic_dom_sf"/>
</dbReference>
<feature type="domain" description="RNase H type-1" evidence="3">
    <location>
        <begin position="1260"/>
        <end position="1393"/>
    </location>
</feature>
<protein>
    <submittedName>
        <fullName evidence="5">Transposon Ty3-I Gag-Pol polyprotein</fullName>
    </submittedName>
</protein>
<dbReference type="Gene3D" id="3.10.10.10">
    <property type="entry name" value="HIV Type 1 Reverse Transcriptase, subunit A, domain 1"/>
    <property type="match status" value="1"/>
</dbReference>
<sequence>MRVSDGGMGWDDFDGLPVASLPAKFRMLEIERYTGIGCPRIHLRLYSTVMRAHGLDEAQMIMLFPMSLSGVAQHVSRRELEALRQRPDETVTSFISRWREKIAQIIDRPSERDQISMIMKSLQPRFARHLMGFPHVDFGSLVQALYGIEEGIARGLWPDSSPSDSKGKKPAIGQRPGDVSAISTVRPRPPDIIRQLDRLLEFIIRHHPMCSIGHQFLLDLCLPHIYTQLHSQFMLLRPHRGHLLIILSLGLHCTETDAAVFPVGNALSRAFQKLIEGGLLTALAPRPPPQPLPPQFRMDLHCAYHQGPGHDTDRCSALRHAIQDLIDQGLVNLGQPSVTTNPLPAHTTHSVPPPTGDDGYEIVGATSDSSIPAPFSLIPDRAPLQLIPFTPSYVGHRDMFAPFILWPEDVDVQVMTRSGRIAQAAPPVTRPFGGTDSREEIRVETSTTPEGLIHMMTADRATCIVFSADDLPPEGSDHTRPLYITVVCSGHRVPSVLLDNGSALNVCPLATAIALGFAPSDFGPSTQTVRAYDSTQREVMGTLTIDLLIGPTTFSILFQVLRIPASFNLLLGRPWIHQAGAIPSSLHQKVKFIHDGQVITVQSTRDMISSSEPVLQISHSDDDFFSDGFTFDEYLVLDMMRGMSFLPGFGLGRRQHGSSEFVTSIDHETPYGLGFTPSEDDVCYMARLRRDRVRARLSGIPFDYPVRPYTFSLADYFVRGSEVQPRVEEIGVDDSTLGELQHVFHQMQLGDETPDMSASAMILPPSPDRASLFSLCFPDETTDYGSVLDTVQREPFSPLELFGVSVIEIAEEDQTVPAPELSAFVIPTVDMYEGTVGPIEELMDLSIYEYSSVSCDDVSLFAPYSLTSQIFDINDGNCTADSGKDSFDHNSDPIDERVSPAIRDVEIVDFGTDDQPRELKIGLPLSTDERNRLIHLLRSYLDVFAWSYEDMPGLDPSIVQHHLPILPHARHVGFISVVEYPEWLANVVPVPKKDGKVRVCVDFRDLNKASPKDDFPLPHIDLLVDGTAGHSMLSFMDGFSGYNQILMASEDMEKTAFITEWGTYCYRVMPFGLKNAGATYQRAATALFHDMMHRDVEVYVDDMIVKSRGRADHLAALERFFERISKIQIEAKSQEVHFWSNFWEIVRAYVHQSIHSQIDRHMIKEYLLSPPVLVPPMPGRPLLLYLSVSDMALALVWATRRLRHYMTEYSVHLISRLDPLRYLFDRPALAGRLMRCVLPIIESRPIDDDFPDEEFVAMTRLSGWRMYFDGAANHSGYGIGVLLVSPQGDHIPRSVRLTFPDYHPTTNNIVEYEACILGLETALELGITQMDVLGDSNLVLRQVQGDWKTRDVKLKPYHAYLELLIEKFEELKYIHLPRAHNQFADALATLASTVDIPTNVVVRPLLIETRSAPAYCHLIDETEVQDDLPWFHDIRQFLRFGTYPEAAIAKDRRALRQSSDERGSCRSLWSHMGGHMLARKIMRTGYFWLTMETDCCQFVQKCPECQMHGDLIHVPPSELHALTSPWPFSVWGIDIIGKISPKSSNGHEFILVAIDYFTKWVEAASYAKLTSTRVASFIRSHIICRYGVPHELISDRGAHFRAEVETLLQKYGIQHHRSSAYRPQTNGAVEAANKNIKRILRKMVETSRDWSEKLPFALWAYQCPEQQIPETEWAQARFDQLNLLDERRLRAADHVQAYQRKMARAFRKRVKPRPLHKGDLVLRMLRGLIGDPRGKFRPNWSGPYVIRELTPEGAAWLTDLDGNQFLEPTNVDQLKKYYV</sequence>
<feature type="region of interest" description="Disordered" evidence="2">
    <location>
        <begin position="157"/>
        <end position="184"/>
    </location>
</feature>
<evidence type="ECO:0000256" key="1">
    <source>
        <dbReference type="ARBA" id="ARBA00023172"/>
    </source>
</evidence>
<name>A0A438DUK6_VITVI</name>
<evidence type="ECO:0000259" key="4">
    <source>
        <dbReference type="PROSITE" id="PS50994"/>
    </source>
</evidence>
<dbReference type="GO" id="GO:0015074">
    <property type="term" value="P:DNA integration"/>
    <property type="evidence" value="ECO:0007669"/>
    <property type="project" value="InterPro"/>
</dbReference>
<dbReference type="InterPro" id="IPR043128">
    <property type="entry name" value="Rev_trsase/Diguanyl_cyclase"/>
</dbReference>
<dbReference type="InterPro" id="IPR036397">
    <property type="entry name" value="RNaseH_sf"/>
</dbReference>
<dbReference type="SUPFAM" id="SSF56672">
    <property type="entry name" value="DNA/RNA polymerases"/>
    <property type="match status" value="1"/>
</dbReference>
<dbReference type="Gene3D" id="2.40.70.10">
    <property type="entry name" value="Acid Proteases"/>
    <property type="match status" value="1"/>
</dbReference>
<proteinExistence type="predicted"/>
<evidence type="ECO:0000313" key="6">
    <source>
        <dbReference type="Proteomes" id="UP000288805"/>
    </source>
</evidence>
<organism evidence="5 6">
    <name type="scientific">Vitis vinifera</name>
    <name type="common">Grape</name>
    <dbReference type="NCBI Taxonomy" id="29760"/>
    <lineage>
        <taxon>Eukaryota</taxon>
        <taxon>Viridiplantae</taxon>
        <taxon>Streptophyta</taxon>
        <taxon>Embryophyta</taxon>
        <taxon>Tracheophyta</taxon>
        <taxon>Spermatophyta</taxon>
        <taxon>Magnoliopsida</taxon>
        <taxon>eudicotyledons</taxon>
        <taxon>Gunneridae</taxon>
        <taxon>Pentapetalae</taxon>
        <taxon>rosids</taxon>
        <taxon>Vitales</taxon>
        <taxon>Vitaceae</taxon>
        <taxon>Viteae</taxon>
        <taxon>Vitis</taxon>
    </lineage>
</organism>
<feature type="domain" description="Integrase catalytic" evidence="4">
    <location>
        <begin position="1521"/>
        <end position="1709"/>
    </location>
</feature>
<dbReference type="EMBL" id="QGNW01001495">
    <property type="protein sequence ID" value="RVW39102.1"/>
    <property type="molecule type" value="Genomic_DNA"/>
</dbReference>